<organism evidence="4 5">
    <name type="scientific">Limulus polyphemus</name>
    <name type="common">Atlantic horseshoe crab</name>
    <dbReference type="NCBI Taxonomy" id="6850"/>
    <lineage>
        <taxon>Eukaryota</taxon>
        <taxon>Metazoa</taxon>
        <taxon>Ecdysozoa</taxon>
        <taxon>Arthropoda</taxon>
        <taxon>Chelicerata</taxon>
        <taxon>Merostomata</taxon>
        <taxon>Xiphosura</taxon>
        <taxon>Limulidae</taxon>
        <taxon>Limulus</taxon>
    </lineage>
</organism>
<dbReference type="Pfam" id="PF24783">
    <property type="entry name" value="FANCA_arcN"/>
    <property type="match status" value="1"/>
</dbReference>
<dbReference type="InterPro" id="IPR055386">
    <property type="entry name" value="FANCA_helical"/>
</dbReference>
<feature type="domain" description="Fanconi anaemia group A protein N-terminal" evidence="1">
    <location>
        <begin position="156"/>
        <end position="480"/>
    </location>
</feature>
<evidence type="ECO:0000259" key="1">
    <source>
        <dbReference type="Pfam" id="PF15865"/>
    </source>
</evidence>
<evidence type="ECO:0000259" key="2">
    <source>
        <dbReference type="Pfam" id="PF24781"/>
    </source>
</evidence>
<feature type="domain" description="Fanconi anaemia group A protein arcN subdomain" evidence="3">
    <location>
        <begin position="612"/>
        <end position="847"/>
    </location>
</feature>
<dbReference type="PANTHER" id="PTHR12047:SF2">
    <property type="entry name" value="FANCONI ANEMIA GROUP A PROTEIN"/>
    <property type="match status" value="1"/>
</dbReference>
<gene>
    <name evidence="5" type="primary">LOC106475508</name>
</gene>
<evidence type="ECO:0000313" key="5">
    <source>
        <dbReference type="RefSeq" id="XP_013791641.1"/>
    </source>
</evidence>
<dbReference type="Pfam" id="PF15865">
    <property type="entry name" value="Fanconi_A_N"/>
    <property type="match status" value="1"/>
</dbReference>
<dbReference type="InterPro" id="IPR031729">
    <property type="entry name" value="Fanconi_A_N"/>
</dbReference>
<dbReference type="InterPro" id="IPR055387">
    <property type="entry name" value="FANCA_arcN"/>
</dbReference>
<reference evidence="5" key="1">
    <citation type="submission" date="2025-08" db="UniProtKB">
        <authorList>
            <consortium name="RefSeq"/>
        </authorList>
    </citation>
    <scope>IDENTIFICATION</scope>
    <source>
        <tissue evidence="5">Muscle</tissue>
    </source>
</reference>
<feature type="domain" description="Fanconi anaemia group A protein helical" evidence="2">
    <location>
        <begin position="510"/>
        <end position="588"/>
    </location>
</feature>
<evidence type="ECO:0000313" key="4">
    <source>
        <dbReference type="Proteomes" id="UP000694941"/>
    </source>
</evidence>
<keyword evidence="4" id="KW-1185">Reference proteome</keyword>
<protein>
    <submittedName>
        <fullName evidence="5">Fanconi anemia group A protein homolog</fullName>
    </submittedName>
</protein>
<dbReference type="RefSeq" id="XP_013791641.1">
    <property type="nucleotide sequence ID" value="XM_013936187.2"/>
</dbReference>
<name>A0ABM1BZK4_LIMPO</name>
<dbReference type="GeneID" id="106475508"/>
<dbReference type="Proteomes" id="UP000694941">
    <property type="component" value="Unplaced"/>
</dbReference>
<sequence length="1303" mass="148309">MIRNQFQESEEVSIVSISGPELKQALNLLIINAENSNLSPKEQSVAFQNKKLRNQIFKQEVQLEIYLPLLSGTVDEPVLDISKGVALARSTVMLLHCCIDQSRKLAEKDDPYPVLLCDEELKEIESAITFIKTLIKKEFSISEFVQVLSVEPVVPLELLLKLDDAGIIPVEVFLQQVINKSQLVSAFSKAVWKMCYQDNAPPARLHNVCSVIVSSLVMCAYFENFSQNRSLVKVTRLILDTLTKRYLENQEHFSVKKMNFISVLIKNPLVDRSAIQSFSSHILTLMLNHSPTVRVTHALRDQHKWLWKTADPILVGLLQKIVTVLSPEKVLNCLECVLESQEVNWKFLLMFTSLFLVCHPKAATLLENFIEKLLKVAFEKLEMESLISSVLLARQAALESFQVFPTYEEWFQKYFGDSETSLAGTPRTFAFLMKFLVDLAPYEPARYLKVHISKPPHVIPRCHQVFKDYVYLAKTRLKDFQETSNFGIYEQISDGQSDAPTTSKDHKKINQAETDVEKALQLYENTNKVPTSILEASIFRKPYFIGSFLPELLKPRPLPDIPDTRIKFIEELKQIGKIPLALYENYRKKSQKETETLLEGVMDVSFSEVMLEPQDDLKLTLETLRKALGREQSSNSLGEDDFIDICPLIAEASSKLQVIVDQLSSAQDKEQSVILVEDFKMISSDLLQIGSILIEGFVHCQQTAITLSKDTSWDVLYVSMLSCFPALHPPVFSDLWNKLVSETVSLKSQDIRSLSLLLLRLGQMGSSFPKLSYNRYSAPQLLPDLLFDYLPLNSQAQVKYYTDLTGSYLTWAIHTFVLTEDSTRLPDYISETMLKKFQFSSVRTHLELQELIIGKVSDKNLEPDSLITQLYCAPVFQHWCQEAVVNLSYWMKLEVQVQQDTGFAESDRRLEYLRCMIITHFLPLAQAQGGCDGNIRHACSSILEGLISLAPSLSFFSQFIIVLQELTHSLSIDGKSTQNVQPWLLEELERNIQKHSSLTGSELIVLHNTVDKFFRIVYALPPFLLLTDCLSIKPSSEVFQNLASKVSNCLRNYLYEECFLSNSLIAHLVKALFQTSNQHKELDSSIEKFLYFCPSFTAGLIIHWSRIGPLLRSVQLYNNTFSTLVRDIESVVSWSNEITDNSVLALPSGHFVIKWWFSLIIAQKLKRAVIPVSLITNVNSEILKNIVHFLMAYDASYSISNPSSFPPLLVKLLKICVKSSTVPKFFLPHSYQCSFVQTVVPTSVWSLCPAVCLSAVLQLWDSPEIREPDLEKHVLLDWLLVLLTNLTKCNREFINNVTKLLDK</sequence>
<accession>A0ABM1BZK4</accession>
<evidence type="ECO:0000259" key="3">
    <source>
        <dbReference type="Pfam" id="PF24783"/>
    </source>
</evidence>
<dbReference type="Pfam" id="PF24781">
    <property type="entry name" value="FANCA_helical"/>
    <property type="match status" value="1"/>
</dbReference>
<dbReference type="InterPro" id="IPR003516">
    <property type="entry name" value="FANCA"/>
</dbReference>
<dbReference type="PANTHER" id="PTHR12047">
    <property type="entry name" value="FANCONI ANEMIA GROUP A PROTEIN"/>
    <property type="match status" value="1"/>
</dbReference>
<proteinExistence type="predicted"/>